<dbReference type="GO" id="GO:0031509">
    <property type="term" value="P:subtelomeric heterochromatin formation"/>
    <property type="evidence" value="ECO:0007669"/>
    <property type="project" value="EnsemblFungi"/>
</dbReference>
<dbReference type="Gene3D" id="3.40.630.30">
    <property type="match status" value="1"/>
</dbReference>
<name>A0A1E3QPM9_9ASCO</name>
<comment type="similarity">
    <text evidence="2 9">Belongs to the HAT1 family.</text>
</comment>
<gene>
    <name evidence="14" type="ORF">BABINDRAFT_162030</name>
</gene>
<evidence type="ECO:0000259" key="13">
    <source>
        <dbReference type="Pfam" id="PF10394"/>
    </source>
</evidence>
<evidence type="ECO:0000256" key="1">
    <source>
        <dbReference type="ARBA" id="ARBA00004123"/>
    </source>
</evidence>
<dbReference type="GO" id="GO:0005737">
    <property type="term" value="C:cytoplasm"/>
    <property type="evidence" value="ECO:0007669"/>
    <property type="project" value="UniProtKB-SubCell"/>
</dbReference>
<dbReference type="InterPro" id="IPR016181">
    <property type="entry name" value="Acyl_CoA_acyltransferase"/>
</dbReference>
<feature type="region of interest" description="Interaction with histone H4 N-terminus" evidence="11">
    <location>
        <begin position="198"/>
        <end position="200"/>
    </location>
</feature>
<dbReference type="GO" id="GO:0005634">
    <property type="term" value="C:nucleus"/>
    <property type="evidence" value="ECO:0007669"/>
    <property type="project" value="UniProtKB-SubCell"/>
</dbReference>
<dbReference type="STRING" id="984486.A0A1E3QPM9"/>
<dbReference type="GO" id="GO:0006302">
    <property type="term" value="P:double-strand break repair"/>
    <property type="evidence" value="ECO:0007669"/>
    <property type="project" value="EnsemblFungi"/>
</dbReference>
<accession>A0A1E3QPM9</accession>
<dbReference type="GeneID" id="30146987"/>
<evidence type="ECO:0000256" key="5">
    <source>
        <dbReference type="ARBA" id="ARBA00022679"/>
    </source>
</evidence>
<comment type="subunit">
    <text evidence="9">Component of the HAT-B complex composed of at least HAT1 and HAT2. The HAT-B complex binds to histone H4 tail.</text>
</comment>
<evidence type="ECO:0000256" key="12">
    <source>
        <dbReference type="PIRSR" id="PIRSR038084-3"/>
    </source>
</evidence>
<dbReference type="Pfam" id="PF10394">
    <property type="entry name" value="Hat1_N"/>
    <property type="match status" value="1"/>
</dbReference>
<keyword evidence="5 9" id="KW-0808">Transferase</keyword>
<dbReference type="GO" id="GO:0042393">
    <property type="term" value="F:histone binding"/>
    <property type="evidence" value="ECO:0007669"/>
    <property type="project" value="InterPro"/>
</dbReference>
<evidence type="ECO:0000313" key="14">
    <source>
        <dbReference type="EMBL" id="ODQ79663.1"/>
    </source>
</evidence>
<dbReference type="InterPro" id="IPR017380">
    <property type="entry name" value="Hist_AcTrfase_B-typ_cat-su"/>
</dbReference>
<evidence type="ECO:0000256" key="6">
    <source>
        <dbReference type="ARBA" id="ARBA00023242"/>
    </source>
</evidence>
<evidence type="ECO:0000256" key="10">
    <source>
        <dbReference type="PIRSR" id="PIRSR038084-1"/>
    </source>
</evidence>
<feature type="binding site" evidence="11">
    <location>
        <position position="273"/>
    </location>
    <ligand>
        <name>acetyl-CoA</name>
        <dbReference type="ChEBI" id="CHEBI:57288"/>
    </ligand>
</feature>
<dbReference type="GO" id="GO:0000123">
    <property type="term" value="C:histone acetyltransferase complex"/>
    <property type="evidence" value="ECO:0007669"/>
    <property type="project" value="EnsemblFungi"/>
</dbReference>
<evidence type="ECO:0000256" key="4">
    <source>
        <dbReference type="ARBA" id="ARBA00021268"/>
    </source>
</evidence>
<evidence type="ECO:0000256" key="7">
    <source>
        <dbReference type="ARBA" id="ARBA00023315"/>
    </source>
</evidence>
<dbReference type="PANTHER" id="PTHR12046">
    <property type="entry name" value="HISTONE ACETYLTRANSFERASE TYPE B CATALYTIC SUBUNIT"/>
    <property type="match status" value="1"/>
</dbReference>
<dbReference type="Proteomes" id="UP000094336">
    <property type="component" value="Unassembled WGS sequence"/>
</dbReference>
<comment type="catalytic activity">
    <reaction evidence="8 9">
        <text>L-lysyl-[protein] + acetyl-CoA = N(6)-acetyl-L-lysyl-[protein] + CoA + H(+)</text>
        <dbReference type="Rhea" id="RHEA:45948"/>
        <dbReference type="Rhea" id="RHEA-COMP:9752"/>
        <dbReference type="Rhea" id="RHEA-COMP:10731"/>
        <dbReference type="ChEBI" id="CHEBI:15378"/>
        <dbReference type="ChEBI" id="CHEBI:29969"/>
        <dbReference type="ChEBI" id="CHEBI:57287"/>
        <dbReference type="ChEBI" id="CHEBI:57288"/>
        <dbReference type="ChEBI" id="CHEBI:61930"/>
        <dbReference type="EC" id="2.3.1.48"/>
    </reaction>
</comment>
<evidence type="ECO:0000313" key="15">
    <source>
        <dbReference type="Proteomes" id="UP000094336"/>
    </source>
</evidence>
<dbReference type="Gene3D" id="1.10.10.390">
    <property type="match status" value="1"/>
</dbReference>
<dbReference type="EMBL" id="KV454432">
    <property type="protein sequence ID" value="ODQ79663.1"/>
    <property type="molecule type" value="Genomic_DNA"/>
</dbReference>
<reference evidence="15" key="1">
    <citation type="submission" date="2016-05" db="EMBL/GenBank/DDBJ databases">
        <title>Comparative genomics of biotechnologically important yeasts.</title>
        <authorList>
            <consortium name="DOE Joint Genome Institute"/>
            <person name="Riley R."/>
            <person name="Haridas S."/>
            <person name="Wolfe K.H."/>
            <person name="Lopes M.R."/>
            <person name="Hittinger C.T."/>
            <person name="Goker M."/>
            <person name="Salamov A."/>
            <person name="Wisecaver J."/>
            <person name="Long T.M."/>
            <person name="Aerts A.L."/>
            <person name="Barry K."/>
            <person name="Choi C."/>
            <person name="Clum A."/>
            <person name="Coughlan A.Y."/>
            <person name="Deshpande S."/>
            <person name="Douglass A.P."/>
            <person name="Hanson S.J."/>
            <person name="Klenk H.-P."/>
            <person name="Labutti K."/>
            <person name="Lapidus A."/>
            <person name="Lindquist E."/>
            <person name="Lipzen A."/>
            <person name="Meier-Kolthoff J.P."/>
            <person name="Ohm R.A."/>
            <person name="Otillar R.P."/>
            <person name="Pangilinan J."/>
            <person name="Peng Y."/>
            <person name="Rokas A."/>
            <person name="Rosa C.A."/>
            <person name="Scheuner C."/>
            <person name="Sibirny A.A."/>
            <person name="Slot J.C."/>
            <person name="Stielow J.B."/>
            <person name="Sun H."/>
            <person name="Kurtzman C.P."/>
            <person name="Blackwell M."/>
            <person name="Grigoriev I.V."/>
            <person name="Jeffries T.W."/>
        </authorList>
    </citation>
    <scope>NUCLEOTIDE SEQUENCE [LARGE SCALE GENOMIC DNA]</scope>
    <source>
        <strain evidence="15">NRRL Y-12698</strain>
    </source>
</reference>
<dbReference type="SUPFAM" id="SSF55729">
    <property type="entry name" value="Acyl-CoA N-acyltransferases (Nat)"/>
    <property type="match status" value="1"/>
</dbReference>
<dbReference type="Pfam" id="PF21184">
    <property type="entry name" value="HAT1_C_fung"/>
    <property type="match status" value="1"/>
</dbReference>
<keyword evidence="15" id="KW-1185">Reference proteome</keyword>
<feature type="active site" description="Proton donor/acceptor" evidence="10">
    <location>
        <position position="261"/>
    </location>
</feature>
<dbReference type="GO" id="GO:0004402">
    <property type="term" value="F:histone acetyltransferase activity"/>
    <property type="evidence" value="ECO:0007669"/>
    <property type="project" value="UniProtKB-UniRule"/>
</dbReference>
<dbReference type="GO" id="GO:0000781">
    <property type="term" value="C:chromosome, telomeric region"/>
    <property type="evidence" value="ECO:0007669"/>
    <property type="project" value="GOC"/>
</dbReference>
<sequence>MTESSTAAFQPEIWTASSNTALKVSLADTEGHGAVTFAPQFTYPIFGDAETVFGYKNLAINLVFDSWTMKPFLNVKYDEKLADHEEKELYDKLLAFLPEEVMLRDEGAWVDACTRERATFEIPGTKIASFTSRDSAFSVYRASFRDLNTLELHRRLQIFVLLFIEAGSYIDETDDLWELFLVYEDCDKPRLAGFATAYSYFKYEGAARHDVRDVAALSVRKKISQFIVLPPYQSRRVGAKLYDTLMERWLADPLVAEVTVEDPSEAFDDLRDRCDLTRLARTLLADVRAADVDADWLRARQRAEKLDARQFHRLTEMALVHQGAAPRATRLLIKRRLYAKNRDALADLEEATRKDKLHTAYERLVEDYQRITEKVSWPAFKRPAEQAEQSKKQKV</sequence>
<dbReference type="AlphaFoldDB" id="A0A1E3QPM9"/>
<dbReference type="InterPro" id="IPR037113">
    <property type="entry name" value="Hat1_N_sf"/>
</dbReference>
<dbReference type="GO" id="GO:0003682">
    <property type="term" value="F:chromatin binding"/>
    <property type="evidence" value="ECO:0007669"/>
    <property type="project" value="EnsemblFungi"/>
</dbReference>
<dbReference type="InterPro" id="IPR013523">
    <property type="entry name" value="Hist_AcTrfase_HAT1_C"/>
</dbReference>
<keyword evidence="6 9" id="KW-0539">Nucleus</keyword>
<evidence type="ECO:0000256" key="3">
    <source>
        <dbReference type="ARBA" id="ARBA00013184"/>
    </source>
</evidence>
<comment type="subcellular location">
    <subcellularLocation>
        <location evidence="9">Cytoplasm</location>
    </subcellularLocation>
    <subcellularLocation>
        <location evidence="1 9">Nucleus</location>
    </subcellularLocation>
</comment>
<dbReference type="OrthoDB" id="10253098at2759"/>
<keyword evidence="7 9" id="KW-0012">Acyltransferase</keyword>
<protein>
    <recommendedName>
        <fullName evidence="4 9">Histone acetyltransferase type B catalytic subunit</fullName>
        <ecNumber evidence="3 9">2.3.1.48</ecNumber>
    </recommendedName>
</protein>
<evidence type="ECO:0000256" key="11">
    <source>
        <dbReference type="PIRSR" id="PIRSR038084-2"/>
    </source>
</evidence>
<dbReference type="RefSeq" id="XP_018984991.1">
    <property type="nucleotide sequence ID" value="XM_019129134.1"/>
</dbReference>
<evidence type="ECO:0000256" key="9">
    <source>
        <dbReference type="PIRNR" id="PIRNR038084"/>
    </source>
</evidence>
<evidence type="ECO:0000256" key="2">
    <source>
        <dbReference type="ARBA" id="ARBA00010543"/>
    </source>
</evidence>
<dbReference type="InterPro" id="IPR019467">
    <property type="entry name" value="Hat1_N"/>
</dbReference>
<organism evidence="14 15">
    <name type="scientific">Babjeviella inositovora NRRL Y-12698</name>
    <dbReference type="NCBI Taxonomy" id="984486"/>
    <lineage>
        <taxon>Eukaryota</taxon>
        <taxon>Fungi</taxon>
        <taxon>Dikarya</taxon>
        <taxon>Ascomycota</taxon>
        <taxon>Saccharomycotina</taxon>
        <taxon>Pichiomycetes</taxon>
        <taxon>Serinales incertae sedis</taxon>
        <taxon>Babjeviella</taxon>
    </lineage>
</organism>
<dbReference type="Gene3D" id="3.90.360.10">
    <property type="entry name" value="Histone acetyl transferase 1 (HAT1), N-terminal domain"/>
    <property type="match status" value="1"/>
</dbReference>
<comment type="function">
    <text evidence="9">Catalytic component of the histone acetylase B (HAT-B) complex. Has intrinsic substrate specificity that modifies lysine in recognition sequence GXGKXG. Involved in DNA double-strand break repair.</text>
</comment>
<dbReference type="EC" id="2.3.1.48" evidence="3 9"/>
<feature type="region of interest" description="Interaction with histone H4 N-terminus" evidence="11">
    <location>
        <begin position="48"/>
        <end position="50"/>
    </location>
</feature>
<evidence type="ECO:0000256" key="8">
    <source>
        <dbReference type="ARBA" id="ARBA00048017"/>
    </source>
</evidence>
<feature type="site" description="Interaction with histone H4 N-terminus" evidence="12">
    <location>
        <position position="177"/>
    </location>
</feature>
<feature type="domain" description="Histone acetyl transferase HAT1 N-terminal" evidence="13">
    <location>
        <begin position="14"/>
        <end position="165"/>
    </location>
</feature>
<dbReference type="PIRSF" id="PIRSF038084">
    <property type="entry name" value="HAT-B_cat"/>
    <property type="match status" value="1"/>
</dbReference>
<keyword evidence="9" id="KW-0963">Cytoplasm</keyword>
<proteinExistence type="inferred from homology"/>